<evidence type="ECO:0000259" key="1">
    <source>
        <dbReference type="Pfam" id="PF24764"/>
    </source>
</evidence>
<dbReference type="Pfam" id="PF24764">
    <property type="entry name" value="rva_4"/>
    <property type="match status" value="1"/>
</dbReference>
<evidence type="ECO:0000313" key="2">
    <source>
        <dbReference type="EMBL" id="SBP57758.1"/>
    </source>
</evidence>
<dbReference type="OrthoDB" id="2686689at2759"/>
<dbReference type="InterPro" id="IPR058913">
    <property type="entry name" value="Integrase_dom_put"/>
</dbReference>
<dbReference type="EMBL" id="HADY01019273">
    <property type="protein sequence ID" value="SBP57758.1"/>
    <property type="molecule type" value="Transcribed_RNA"/>
</dbReference>
<feature type="domain" description="Integrase core" evidence="1">
    <location>
        <begin position="219"/>
        <end position="403"/>
    </location>
</feature>
<organism evidence="2">
    <name type="scientific">Nothobranchius furzeri</name>
    <name type="common">Turquoise killifish</name>
    <dbReference type="NCBI Taxonomy" id="105023"/>
    <lineage>
        <taxon>Eukaryota</taxon>
        <taxon>Metazoa</taxon>
        <taxon>Chordata</taxon>
        <taxon>Craniata</taxon>
        <taxon>Vertebrata</taxon>
        <taxon>Euteleostomi</taxon>
        <taxon>Actinopterygii</taxon>
        <taxon>Neopterygii</taxon>
        <taxon>Teleostei</taxon>
        <taxon>Neoteleostei</taxon>
        <taxon>Acanthomorphata</taxon>
        <taxon>Ovalentaria</taxon>
        <taxon>Atherinomorphae</taxon>
        <taxon>Cyprinodontiformes</taxon>
        <taxon>Nothobranchiidae</taxon>
        <taxon>Nothobranchius</taxon>
    </lineage>
</organism>
<dbReference type="PANTHER" id="PTHR46791">
    <property type="entry name" value="EXPRESSED PROTEIN"/>
    <property type="match status" value="1"/>
</dbReference>
<name>A0A1A8AST4_NOTFU</name>
<dbReference type="AlphaFoldDB" id="A0A1A8AST4"/>
<sequence>MASSSDNTAGANNQEQLKREMLQRLLQKVSQVMHRQPLDVDYLQFVIDHELVLLRSLSDQVEIPQSIMNALIELSTVLSMEDVNEQTPSQMSVSEGKLGRPNYNVSPVQLQTLTEMFLSIPQIAKLLGISVRTVKRRMHEYGISIKQCYSRTSDEELDNLVRSIKTRTPHVGYRMMKGLLQAMGHHVQWKRVYSSMHRVDSAGIFSRMTRLGFVARRTYSVQGPLYLMHIDTNHKLIRFGLVIFGGIDGYSRKIMYLGAAANNRATTALAFFLEAVQKYGFPLRVRGDQGVENVGIARCMFTIRGCGRGSFLSGKSVHNQRIERLWRDVWMAVSSVHYETLHNLEDEGLLDPSDSVHMFCAQHTFLPRLQRDLDVFRQGWDNHPLRTESNLSPQQLWTLGLHQNPVDAPDTVEEIEDAYLDVNSIGELDSSNPGVILPSVECPLSEEDMARLRDTINVTRPSQSHGRDIYLDVLNFVLTHCS</sequence>
<accession>A0A1A8AST4</accession>
<proteinExistence type="predicted"/>
<gene>
    <name evidence="2" type="primary">CR392354.1</name>
</gene>
<dbReference type="InterPro" id="IPR012337">
    <property type="entry name" value="RNaseH-like_sf"/>
</dbReference>
<reference evidence="2" key="2">
    <citation type="submission" date="2016-06" db="EMBL/GenBank/DDBJ databases">
        <title>The genome of a short-lived fish provides insights into sex chromosome evolution and the genetic control of aging.</title>
        <authorList>
            <person name="Reichwald K."/>
            <person name="Felder M."/>
            <person name="Petzold A."/>
            <person name="Koch P."/>
            <person name="Groth M."/>
            <person name="Platzer M."/>
        </authorList>
    </citation>
    <scope>NUCLEOTIDE SEQUENCE</scope>
    <source>
        <tissue evidence="2">Brain</tissue>
    </source>
</reference>
<dbReference type="PANTHER" id="PTHR46791:SF11">
    <property type="entry name" value="INTEGRASE CATALYTIC DOMAIN-CONTAINING PROTEIN"/>
    <property type="match status" value="1"/>
</dbReference>
<reference evidence="2" key="1">
    <citation type="submission" date="2016-05" db="EMBL/GenBank/DDBJ databases">
        <authorList>
            <person name="Lavstsen T."/>
            <person name="Jespersen J.S."/>
        </authorList>
    </citation>
    <scope>NUCLEOTIDE SEQUENCE</scope>
    <source>
        <tissue evidence="2">Brain</tissue>
    </source>
</reference>
<dbReference type="OMA" id="HHELILF"/>
<dbReference type="KEGG" id="nfu:107380288"/>
<protein>
    <recommendedName>
        <fullName evidence="1">Integrase core domain-containing protein</fullName>
    </recommendedName>
</protein>
<dbReference type="SUPFAM" id="SSF53098">
    <property type="entry name" value="Ribonuclease H-like"/>
    <property type="match status" value="1"/>
</dbReference>